<protein>
    <submittedName>
        <fullName evidence="1">Uncharacterized protein</fullName>
    </submittedName>
</protein>
<evidence type="ECO:0000313" key="1">
    <source>
        <dbReference type="EMBL" id="GBP07495.1"/>
    </source>
</evidence>
<accession>A0A4C1SZZ1</accession>
<dbReference type="Proteomes" id="UP000299102">
    <property type="component" value="Unassembled WGS sequence"/>
</dbReference>
<reference evidence="1 2" key="1">
    <citation type="journal article" date="2019" name="Commun. Biol.">
        <title>The bagworm genome reveals a unique fibroin gene that provides high tensile strength.</title>
        <authorList>
            <person name="Kono N."/>
            <person name="Nakamura H."/>
            <person name="Ohtoshi R."/>
            <person name="Tomita M."/>
            <person name="Numata K."/>
            <person name="Arakawa K."/>
        </authorList>
    </citation>
    <scope>NUCLEOTIDE SEQUENCE [LARGE SCALE GENOMIC DNA]</scope>
</reference>
<dbReference type="EMBL" id="BGZK01004191">
    <property type="protein sequence ID" value="GBP07495.1"/>
    <property type="molecule type" value="Genomic_DNA"/>
</dbReference>
<proteinExistence type="predicted"/>
<dbReference type="AlphaFoldDB" id="A0A4C1SZZ1"/>
<organism evidence="1 2">
    <name type="scientific">Eumeta variegata</name>
    <name type="common">Bagworm moth</name>
    <name type="synonym">Eumeta japonica</name>
    <dbReference type="NCBI Taxonomy" id="151549"/>
    <lineage>
        <taxon>Eukaryota</taxon>
        <taxon>Metazoa</taxon>
        <taxon>Ecdysozoa</taxon>
        <taxon>Arthropoda</taxon>
        <taxon>Hexapoda</taxon>
        <taxon>Insecta</taxon>
        <taxon>Pterygota</taxon>
        <taxon>Neoptera</taxon>
        <taxon>Endopterygota</taxon>
        <taxon>Lepidoptera</taxon>
        <taxon>Glossata</taxon>
        <taxon>Ditrysia</taxon>
        <taxon>Tineoidea</taxon>
        <taxon>Psychidae</taxon>
        <taxon>Oiketicinae</taxon>
        <taxon>Eumeta</taxon>
    </lineage>
</organism>
<name>A0A4C1SZZ1_EUMVA</name>
<comment type="caution">
    <text evidence="1">The sequence shown here is derived from an EMBL/GenBank/DDBJ whole genome shotgun (WGS) entry which is preliminary data.</text>
</comment>
<gene>
    <name evidence="1" type="ORF">EVAR_100698_1</name>
</gene>
<sequence length="93" mass="10480">MSEVKIEDASECKPKDQTIGFGEDKVMTGMSAREAFDLFGGVPFKFEELEAEFAKICPDYITEYGWDDKKFAVEVCAVVLFEIAPARSVSRKR</sequence>
<keyword evidence="2" id="KW-1185">Reference proteome</keyword>
<evidence type="ECO:0000313" key="2">
    <source>
        <dbReference type="Proteomes" id="UP000299102"/>
    </source>
</evidence>